<organism evidence="1 2">
    <name type="scientific">Bacteroides faecis</name>
    <dbReference type="NCBI Taxonomy" id="674529"/>
    <lineage>
        <taxon>Bacteria</taxon>
        <taxon>Pseudomonadati</taxon>
        <taxon>Bacteroidota</taxon>
        <taxon>Bacteroidia</taxon>
        <taxon>Bacteroidales</taxon>
        <taxon>Bacteroidaceae</taxon>
        <taxon>Bacteroides</taxon>
    </lineage>
</organism>
<keyword evidence="2" id="KW-1185">Reference proteome</keyword>
<evidence type="ECO:0000313" key="1">
    <source>
        <dbReference type="EMBL" id="UVQ76333.1"/>
    </source>
</evidence>
<sequence>MRSEGQGKYSGRGVEGMLCLCHAFGMLVPRLWHDCAIAVAQLCQALCTTISEVWHNRFRRWHNRSVSLSQTIWILERETTKGEMLVTV</sequence>
<name>A0ABY5TEU6_9BACE</name>
<gene>
    <name evidence="1" type="ORF">NXY30_08150</name>
</gene>
<evidence type="ECO:0000313" key="2">
    <source>
        <dbReference type="Proteomes" id="UP001060104"/>
    </source>
</evidence>
<reference evidence="1" key="1">
    <citation type="submission" date="2022-08" db="EMBL/GenBank/DDBJ databases">
        <title>Genome Sequencing of Bacteroides fragilis Group Isolates with Nanopore Technology.</title>
        <authorList>
            <person name="Tisza M.J."/>
            <person name="Smith D."/>
            <person name="Dekker J.P."/>
        </authorList>
    </citation>
    <scope>NUCLEOTIDE SEQUENCE</scope>
    <source>
        <strain evidence="1">BFG-527</strain>
    </source>
</reference>
<dbReference type="EMBL" id="CP103141">
    <property type="protein sequence ID" value="UVQ76333.1"/>
    <property type="molecule type" value="Genomic_DNA"/>
</dbReference>
<dbReference type="RefSeq" id="WP_139147250.1">
    <property type="nucleotide sequence ID" value="NZ_CP081916.1"/>
</dbReference>
<proteinExistence type="predicted"/>
<accession>A0ABY5TEU6</accession>
<dbReference type="GeneID" id="69588531"/>
<protein>
    <submittedName>
        <fullName evidence="1">Uncharacterized protein</fullName>
    </submittedName>
</protein>
<dbReference type="Proteomes" id="UP001060104">
    <property type="component" value="Chromosome"/>
</dbReference>